<proteinExistence type="predicted"/>
<dbReference type="AlphaFoldDB" id="A0A9X1YPH1"/>
<reference evidence="1" key="1">
    <citation type="submission" date="2021-11" db="EMBL/GenBank/DDBJ databases">
        <title>BS-T2-15 a new species belonging to the Comamonadaceae family isolated from the soil of a French oak forest.</title>
        <authorList>
            <person name="Mieszkin S."/>
            <person name="Alain K."/>
        </authorList>
    </citation>
    <scope>NUCLEOTIDE SEQUENCE</scope>
    <source>
        <strain evidence="1">BS-T2-15</strain>
    </source>
</reference>
<organism evidence="1 2">
    <name type="scientific">Scleromatobacter humisilvae</name>
    <dbReference type="NCBI Taxonomy" id="2897159"/>
    <lineage>
        <taxon>Bacteria</taxon>
        <taxon>Pseudomonadati</taxon>
        <taxon>Pseudomonadota</taxon>
        <taxon>Betaproteobacteria</taxon>
        <taxon>Burkholderiales</taxon>
        <taxon>Sphaerotilaceae</taxon>
        <taxon>Scleromatobacter</taxon>
    </lineage>
</organism>
<dbReference type="RefSeq" id="WP_275685387.1">
    <property type="nucleotide sequence ID" value="NZ_JAJLJH010000013.1"/>
</dbReference>
<name>A0A9X1YPH1_9BURK</name>
<keyword evidence="2" id="KW-1185">Reference proteome</keyword>
<gene>
    <name evidence="1" type="ORF">LPC04_26785</name>
</gene>
<dbReference type="Proteomes" id="UP001139353">
    <property type="component" value="Unassembled WGS sequence"/>
</dbReference>
<evidence type="ECO:0000313" key="1">
    <source>
        <dbReference type="EMBL" id="MCK9689340.1"/>
    </source>
</evidence>
<comment type="caution">
    <text evidence="1">The sequence shown here is derived from an EMBL/GenBank/DDBJ whole genome shotgun (WGS) entry which is preliminary data.</text>
</comment>
<accession>A0A9X1YPH1</accession>
<evidence type="ECO:0000313" key="2">
    <source>
        <dbReference type="Proteomes" id="UP001139353"/>
    </source>
</evidence>
<protein>
    <submittedName>
        <fullName evidence="1">Uncharacterized protein</fullName>
    </submittedName>
</protein>
<dbReference type="EMBL" id="JAJLJH010000013">
    <property type="protein sequence ID" value="MCK9689340.1"/>
    <property type="molecule type" value="Genomic_DNA"/>
</dbReference>
<sequence>MSKVLVEEPRWGRACARVVEGSRRLQRNRIDDDGEGGPTRLGMKRDGCKHFGEHLGPLYRYLSDQAGRPWDKVYGELCAALDRRSVVQAHLFQHIDSHVDRETVWRDDKVWVRSWRGLVPLSESRAEMYVHPRTGILLVNRARVIAKRRRKQADAAKAEASARERRIGAPLPPGVQWHRIDGLWYEVRLRALGRDGPEVFDVVLRRGVRSTDHQLLKERYGSSSIYAHAKRQLDGRTLRRHGLAQE</sequence>